<reference evidence="1 2" key="1">
    <citation type="submission" date="2018-12" db="EMBL/GenBank/DDBJ databases">
        <title>Deinococcus radiophilus ATCC 27603 genome sequencing and assembly.</title>
        <authorList>
            <person name="Maclea K.S."/>
            <person name="Maynard C.R."/>
        </authorList>
    </citation>
    <scope>NUCLEOTIDE SEQUENCE [LARGE SCALE GENOMIC DNA]</scope>
    <source>
        <strain evidence="1 2">ATCC 27603</strain>
    </source>
</reference>
<proteinExistence type="predicted"/>
<sequence length="370" mass="40677">MPLIFVHGVAVREEDGPEWATLHQMTHGTEWPAIEALLREHVAPVLRPDAPQDAALEWLYWGDLGARYTNGGRFRGALDPQSPRLERPLDISPAELAQWLEDALLPSTAAELWPATIEAAASTARDENVRTMAAALPLPAQAEVLLAAVEARRRGHAFLPARLPAALQTRRRQQLQRTLRQVRRPLEDFVPIFMGDALTYLNGRGTPQQPGPVPQRLLTALCRAQAQAAGGEPLVIVSHSLGCQLVYDVLSSVLPAQPDLAELRVDLWCAVGSQLGLFKELGLMLEDSLPAPQEPQRKLSDHLGYLWNVWSYSDLLSFRTEGVIPGAHDAPFPLPGHLRGDHLAYLQRPVFYAALAAKLRSRLEAPAGDS</sequence>
<evidence type="ECO:0000313" key="2">
    <source>
        <dbReference type="Proteomes" id="UP000277766"/>
    </source>
</evidence>
<evidence type="ECO:0008006" key="3">
    <source>
        <dbReference type="Google" id="ProtNLM"/>
    </source>
</evidence>
<gene>
    <name evidence="1" type="ORF">EJ104_00145</name>
</gene>
<accession>A0A3S0KHL2</accession>
<dbReference type="RefSeq" id="WP_126350733.1">
    <property type="nucleotide sequence ID" value="NZ_CP086380.1"/>
</dbReference>
<evidence type="ECO:0000313" key="1">
    <source>
        <dbReference type="EMBL" id="RTR30705.1"/>
    </source>
</evidence>
<dbReference type="OrthoDB" id="70513at2"/>
<organism evidence="1 2">
    <name type="scientific">Deinococcus radiophilus</name>
    <dbReference type="NCBI Taxonomy" id="32062"/>
    <lineage>
        <taxon>Bacteria</taxon>
        <taxon>Thermotogati</taxon>
        <taxon>Deinococcota</taxon>
        <taxon>Deinococci</taxon>
        <taxon>Deinococcales</taxon>
        <taxon>Deinococcaceae</taxon>
        <taxon>Deinococcus</taxon>
    </lineage>
</organism>
<comment type="caution">
    <text evidence="1">The sequence shown here is derived from an EMBL/GenBank/DDBJ whole genome shotgun (WGS) entry which is preliminary data.</text>
</comment>
<keyword evidence="2" id="KW-1185">Reference proteome</keyword>
<dbReference type="Proteomes" id="UP000277766">
    <property type="component" value="Unassembled WGS sequence"/>
</dbReference>
<protein>
    <recommendedName>
        <fullName evidence="3">Alpha/beta hydrolase</fullName>
    </recommendedName>
</protein>
<name>A0A3S0KHL2_9DEIO</name>
<dbReference type="AlphaFoldDB" id="A0A3S0KHL2"/>
<dbReference type="EMBL" id="RXPE01000001">
    <property type="protein sequence ID" value="RTR30705.1"/>
    <property type="molecule type" value="Genomic_DNA"/>
</dbReference>